<dbReference type="InterPro" id="IPR036388">
    <property type="entry name" value="WH-like_DNA-bd_sf"/>
</dbReference>
<name>A0A1M6CIE3_9RHOB</name>
<accession>A0A1M6CIE3</accession>
<dbReference type="InterPro" id="IPR016032">
    <property type="entry name" value="Sig_transdc_resp-reg_C-effctor"/>
</dbReference>
<reference evidence="3 4" key="1">
    <citation type="submission" date="2016-11" db="EMBL/GenBank/DDBJ databases">
        <authorList>
            <person name="Jaros S."/>
            <person name="Januszkiewicz K."/>
            <person name="Wedrychowicz H."/>
        </authorList>
    </citation>
    <scope>NUCLEOTIDE SEQUENCE [LARGE SCALE GENOMIC DNA]</scope>
    <source>
        <strain evidence="3 4">DSM 100565</strain>
    </source>
</reference>
<dbReference type="InterPro" id="IPR029058">
    <property type="entry name" value="AB_hydrolase_fold"/>
</dbReference>
<proteinExistence type="predicted"/>
<organism evidence="3 4">
    <name type="scientific">Wenxinia saemankumensis</name>
    <dbReference type="NCBI Taxonomy" id="1447782"/>
    <lineage>
        <taxon>Bacteria</taxon>
        <taxon>Pseudomonadati</taxon>
        <taxon>Pseudomonadota</taxon>
        <taxon>Alphaproteobacteria</taxon>
        <taxon>Rhodobacterales</taxon>
        <taxon>Roseobacteraceae</taxon>
        <taxon>Wenxinia</taxon>
    </lineage>
</organism>
<dbReference type="InterPro" id="IPR000014">
    <property type="entry name" value="PAS"/>
</dbReference>
<dbReference type="GO" id="GO:0003677">
    <property type="term" value="F:DNA binding"/>
    <property type="evidence" value="ECO:0007669"/>
    <property type="project" value="InterPro"/>
</dbReference>
<protein>
    <submittedName>
        <fullName evidence="3">Regulatory protein, luxR family</fullName>
    </submittedName>
</protein>
<dbReference type="InterPro" id="IPR000792">
    <property type="entry name" value="Tscrpt_reg_LuxR_C"/>
</dbReference>
<dbReference type="Gene3D" id="1.10.10.10">
    <property type="entry name" value="Winged helix-like DNA-binding domain superfamily/Winged helix DNA-binding domain"/>
    <property type="match status" value="1"/>
</dbReference>
<dbReference type="EMBL" id="FQYO01000002">
    <property type="protein sequence ID" value="SHI60769.1"/>
    <property type="molecule type" value="Genomic_DNA"/>
</dbReference>
<dbReference type="PROSITE" id="PS50043">
    <property type="entry name" value="HTH_LUXR_2"/>
    <property type="match status" value="1"/>
</dbReference>
<evidence type="ECO:0000259" key="2">
    <source>
        <dbReference type="PROSITE" id="PS50112"/>
    </source>
</evidence>
<dbReference type="OrthoDB" id="8107794at2"/>
<evidence type="ECO:0000313" key="4">
    <source>
        <dbReference type="Proteomes" id="UP000184292"/>
    </source>
</evidence>
<dbReference type="SUPFAM" id="SSF55785">
    <property type="entry name" value="PYP-like sensor domain (PAS domain)"/>
    <property type="match status" value="1"/>
</dbReference>
<dbReference type="SMART" id="SM00421">
    <property type="entry name" value="HTH_LUXR"/>
    <property type="match status" value="1"/>
</dbReference>
<sequence>MPEDDAQDLIGRLYDVAVDPARYEDLLDRWEALIAPHRAAANDPRAAIDPPLPRIEDHTRRAAAMLDRALADGGGRDSVRAALDGIDSAAFVVDRGGRVAGLNPPAAQVFGLAAEARLDAMRLAAGEADLLLRQLARMFASPRPSPTVMRVHGPEDGRVVLLNLRHVAPEGEAPFVLVISSELGWSEGIAELLSQAFELTRAECEVVRGLCEGLGAPQIAGQRGRSVGTVRAQIKSILSKTETRGQSELVRLTLSLTELARLPGRAPAPAGRSIGQGTLAPREVFRLDRPGPRQIEYLLLGDPAGRPVLYYPLDYGLVRWPASAEAAAAARGMRIVVPIRPGYGRSTPLPKGAPYADTIVDDHAALLDHLGIAACPVLTLGNDSYFGYRLQSRHPARIAALICASGVLPLTRPDQYERMDKWHRFILASARYTPQLLPFMVKGGFALARRKGKRYFVHSVYGKSAADVATFEIPEVYEAMVCGSDVALSEDHSAHEAFTREVISHERTDWSADLAALRASGRPVVFFSGHQDPQVPLATLEEHVAEYGWIDFRRYPGAGQLLFFREWRDVLDELERHLPPRR</sequence>
<evidence type="ECO:0000259" key="1">
    <source>
        <dbReference type="PROSITE" id="PS50043"/>
    </source>
</evidence>
<dbReference type="GO" id="GO:0006355">
    <property type="term" value="P:regulation of DNA-templated transcription"/>
    <property type="evidence" value="ECO:0007669"/>
    <property type="project" value="InterPro"/>
</dbReference>
<feature type="domain" description="PAS" evidence="2">
    <location>
        <begin position="75"/>
        <end position="115"/>
    </location>
</feature>
<keyword evidence="4" id="KW-1185">Reference proteome</keyword>
<dbReference type="Gene3D" id="3.40.50.1820">
    <property type="entry name" value="alpha/beta hydrolase"/>
    <property type="match status" value="1"/>
</dbReference>
<dbReference type="InterPro" id="IPR035965">
    <property type="entry name" value="PAS-like_dom_sf"/>
</dbReference>
<dbReference type="AlphaFoldDB" id="A0A1M6CIE3"/>
<dbReference type="RefSeq" id="WP_073326903.1">
    <property type="nucleotide sequence ID" value="NZ_FQYO01000002.1"/>
</dbReference>
<dbReference type="STRING" id="1447782.SAMN05444417_1207"/>
<evidence type="ECO:0000313" key="3">
    <source>
        <dbReference type="EMBL" id="SHI60769.1"/>
    </source>
</evidence>
<dbReference type="CDD" id="cd06170">
    <property type="entry name" value="LuxR_C_like"/>
    <property type="match status" value="1"/>
</dbReference>
<dbReference type="PROSITE" id="PS50112">
    <property type="entry name" value="PAS"/>
    <property type="match status" value="1"/>
</dbReference>
<dbReference type="SUPFAM" id="SSF46894">
    <property type="entry name" value="C-terminal effector domain of the bipartite response regulators"/>
    <property type="match status" value="1"/>
</dbReference>
<feature type="domain" description="HTH luxR-type" evidence="1">
    <location>
        <begin position="192"/>
        <end position="257"/>
    </location>
</feature>
<dbReference type="SUPFAM" id="SSF53474">
    <property type="entry name" value="alpha/beta-Hydrolases"/>
    <property type="match status" value="1"/>
</dbReference>
<dbReference type="Proteomes" id="UP000184292">
    <property type="component" value="Unassembled WGS sequence"/>
</dbReference>
<gene>
    <name evidence="3" type="ORF">SAMN05444417_1207</name>
</gene>